<gene>
    <name evidence="4" type="ORF">CV103_01545</name>
</gene>
<dbReference type="PANTHER" id="PTHR44591:SF3">
    <property type="entry name" value="RESPONSE REGULATORY DOMAIN-CONTAINING PROTEIN"/>
    <property type="match status" value="1"/>
</dbReference>
<keyword evidence="1 2" id="KW-0597">Phosphoprotein</keyword>
<evidence type="ECO:0000256" key="2">
    <source>
        <dbReference type="PROSITE-ProRule" id="PRU00169"/>
    </source>
</evidence>
<dbReference type="SUPFAM" id="SSF52172">
    <property type="entry name" value="CheY-like"/>
    <property type="match status" value="1"/>
</dbReference>
<proteinExistence type="predicted"/>
<evidence type="ECO:0000259" key="3">
    <source>
        <dbReference type="PROSITE" id="PS50110"/>
    </source>
</evidence>
<dbReference type="EMBL" id="PHHF01000006">
    <property type="protein sequence ID" value="PTD27448.1"/>
    <property type="molecule type" value="Genomic_DNA"/>
</dbReference>
<accession>A0A2T4I7S7</accession>
<keyword evidence="5" id="KW-1185">Reference proteome</keyword>
<feature type="modified residue" description="4-aspartylphosphate" evidence="2">
    <location>
        <position position="137"/>
    </location>
</feature>
<dbReference type="Gene3D" id="3.40.50.2300">
    <property type="match status" value="1"/>
</dbReference>
<dbReference type="InterPro" id="IPR001789">
    <property type="entry name" value="Sig_transdc_resp-reg_receiver"/>
</dbReference>
<dbReference type="InterPro" id="IPR050595">
    <property type="entry name" value="Bact_response_regulator"/>
</dbReference>
<comment type="caution">
    <text evidence="4">The sequence shown here is derived from an EMBL/GenBank/DDBJ whole genome shotgun (WGS) entry which is preliminary data.</text>
</comment>
<dbReference type="SMART" id="SM00448">
    <property type="entry name" value="REC"/>
    <property type="match status" value="1"/>
</dbReference>
<organism evidence="4 5">
    <name type="scientific">Edaphosphingomonas fennica</name>
    <dbReference type="NCBI Taxonomy" id="114404"/>
    <lineage>
        <taxon>Bacteria</taxon>
        <taxon>Pseudomonadati</taxon>
        <taxon>Pseudomonadota</taxon>
        <taxon>Alphaproteobacteria</taxon>
        <taxon>Sphingomonadales</taxon>
        <taxon>Rhizorhabdaceae</taxon>
        <taxon>Edaphosphingomonas</taxon>
    </lineage>
</organism>
<sequence>MVPVAGEQTRQFVRAGVQGAIAVAIMGLIGCKKSRAHRGDCARALAAHGRITGLRPSVEGWQSEATIEEAAMLQKNSENEPDSNPLRILVVDDEALLLYHLADMIEDLGHVPVCASSGPDALTFLADDSHFDLVITDQSMPDMKGTELAAAVRQRSPQLPIVLASGYGEYASDGDLALHCLAKPFTFADLERVIAEIALSPNS</sequence>
<reference evidence="4 5" key="1">
    <citation type="submission" date="2017-11" db="EMBL/GenBank/DDBJ databases">
        <title>Sphingomonas oleivorans sp. nov., isolated from oil-contaminated soil.</title>
        <authorList>
            <person name="Wang L."/>
            <person name="Chen L."/>
        </authorList>
    </citation>
    <scope>NUCLEOTIDE SEQUENCE [LARGE SCALE GENOMIC DNA]</scope>
    <source>
        <strain evidence="4 5">K101</strain>
    </source>
</reference>
<dbReference type="GO" id="GO:0000160">
    <property type="term" value="P:phosphorelay signal transduction system"/>
    <property type="evidence" value="ECO:0007669"/>
    <property type="project" value="InterPro"/>
</dbReference>
<evidence type="ECO:0000313" key="5">
    <source>
        <dbReference type="Proteomes" id="UP000241206"/>
    </source>
</evidence>
<evidence type="ECO:0000256" key="1">
    <source>
        <dbReference type="ARBA" id="ARBA00022553"/>
    </source>
</evidence>
<dbReference type="AlphaFoldDB" id="A0A2T4I7S7"/>
<feature type="domain" description="Response regulatory" evidence="3">
    <location>
        <begin position="87"/>
        <end position="198"/>
    </location>
</feature>
<name>A0A2T4I7S7_9SPHN</name>
<dbReference type="PROSITE" id="PS50110">
    <property type="entry name" value="RESPONSE_REGULATORY"/>
    <property type="match status" value="1"/>
</dbReference>
<dbReference type="Proteomes" id="UP000241206">
    <property type="component" value="Unassembled WGS sequence"/>
</dbReference>
<dbReference type="Pfam" id="PF00072">
    <property type="entry name" value="Response_reg"/>
    <property type="match status" value="1"/>
</dbReference>
<dbReference type="InterPro" id="IPR011006">
    <property type="entry name" value="CheY-like_superfamily"/>
</dbReference>
<dbReference type="PANTHER" id="PTHR44591">
    <property type="entry name" value="STRESS RESPONSE REGULATOR PROTEIN 1"/>
    <property type="match status" value="1"/>
</dbReference>
<protein>
    <recommendedName>
        <fullName evidence="3">Response regulatory domain-containing protein</fullName>
    </recommendedName>
</protein>
<evidence type="ECO:0000313" key="4">
    <source>
        <dbReference type="EMBL" id="PTD27448.1"/>
    </source>
</evidence>